<dbReference type="Proteomes" id="UP000238365">
    <property type="component" value="Chromosome"/>
</dbReference>
<dbReference type="AlphaFoldDB" id="A0A2L0IHH6"/>
<feature type="domain" description="TadE-like" evidence="2">
    <location>
        <begin position="13"/>
        <end position="55"/>
    </location>
</feature>
<keyword evidence="1" id="KW-0472">Membrane</keyword>
<evidence type="ECO:0000313" key="4">
    <source>
        <dbReference type="Proteomes" id="UP000238365"/>
    </source>
</evidence>
<keyword evidence="1" id="KW-1133">Transmembrane helix</keyword>
<evidence type="ECO:0000256" key="1">
    <source>
        <dbReference type="SAM" id="Phobius"/>
    </source>
</evidence>
<evidence type="ECO:0000259" key="2">
    <source>
        <dbReference type="Pfam" id="PF07811"/>
    </source>
</evidence>
<keyword evidence="1" id="KW-0812">Transmembrane</keyword>
<proteinExistence type="predicted"/>
<dbReference type="EMBL" id="CP026377">
    <property type="protein sequence ID" value="AUX94016.1"/>
    <property type="molecule type" value="Genomic_DNA"/>
</dbReference>
<dbReference type="InterPro" id="IPR012495">
    <property type="entry name" value="TadE-like_dom"/>
</dbReference>
<feature type="transmembrane region" description="Helical" evidence="1">
    <location>
        <begin position="12"/>
        <end position="34"/>
    </location>
</feature>
<evidence type="ECO:0000313" key="3">
    <source>
        <dbReference type="EMBL" id="AUX94016.1"/>
    </source>
</evidence>
<organism evidence="3 4">
    <name type="scientific">Mixta gaviniae</name>
    <dbReference type="NCBI Taxonomy" id="665914"/>
    <lineage>
        <taxon>Bacteria</taxon>
        <taxon>Pseudomonadati</taxon>
        <taxon>Pseudomonadota</taxon>
        <taxon>Gammaproteobacteria</taxon>
        <taxon>Enterobacterales</taxon>
        <taxon>Erwiniaceae</taxon>
        <taxon>Mixta</taxon>
    </lineage>
</organism>
<gene>
    <name evidence="3" type="ORF">C2E15_13615</name>
</gene>
<name>A0A2L0IHH6_9GAMM</name>
<keyword evidence="4" id="KW-1185">Reference proteome</keyword>
<protein>
    <recommendedName>
        <fullName evidence="2">TadE-like domain-containing protein</fullName>
    </recommendedName>
</protein>
<reference evidence="3 4" key="1">
    <citation type="submission" date="2018-01" db="EMBL/GenBank/DDBJ databases">
        <title>Complete and assembled Genome of Pantoea gaviniae DSM22758T.</title>
        <authorList>
            <person name="Stevens M.J.A."/>
            <person name="Zurfluh K."/>
            <person name="Stephan R."/>
        </authorList>
    </citation>
    <scope>NUCLEOTIDE SEQUENCE [LARGE SCALE GENOMIC DNA]</scope>
    <source>
        <strain evidence="3 4">DSM 22758</strain>
    </source>
</reference>
<dbReference type="KEGG" id="pgz:C2E15_13615"/>
<sequence length="167" mass="19412">MATLRQKIRDEQGVISLEFAFIFPVFILLFFMIYEVNRYVFISTAIDLTLSEAARETARASEEKSINYPALFQKNIAQQRYLWSMFIEPEKLTVSVSFCSTLKQAVNQQCSKSISEKKVLAIYQANYQYRPLLFNINIPAVEKLINNLRSGLNRKLVYIQESQIYVS</sequence>
<accession>A0A2L0IHH6</accession>
<dbReference type="Pfam" id="PF07811">
    <property type="entry name" value="TadE"/>
    <property type="match status" value="1"/>
</dbReference>
<dbReference type="RefSeq" id="WP_104957850.1">
    <property type="nucleotide sequence ID" value="NZ_CP026377.1"/>
</dbReference>